<dbReference type="RefSeq" id="WP_359358775.1">
    <property type="nucleotide sequence ID" value="NZ_JBEYXV010000037.1"/>
</dbReference>
<feature type="compositionally biased region" description="Basic and acidic residues" evidence="1">
    <location>
        <begin position="129"/>
        <end position="139"/>
    </location>
</feature>
<reference evidence="2 3" key="1">
    <citation type="submission" date="2024-06" db="EMBL/GenBank/DDBJ databases">
        <title>The Natural Products Discovery Center: Release of the First 8490 Sequenced Strains for Exploring Actinobacteria Biosynthetic Diversity.</title>
        <authorList>
            <person name="Kalkreuter E."/>
            <person name="Kautsar S.A."/>
            <person name="Yang D."/>
            <person name="Bader C.D."/>
            <person name="Teijaro C.N."/>
            <person name="Fluegel L."/>
            <person name="Davis C.M."/>
            <person name="Simpson J.R."/>
            <person name="Lauterbach L."/>
            <person name="Steele A.D."/>
            <person name="Gui C."/>
            <person name="Meng S."/>
            <person name="Li G."/>
            <person name="Viehrig K."/>
            <person name="Ye F."/>
            <person name="Su P."/>
            <person name="Kiefer A.F."/>
            <person name="Nichols A."/>
            <person name="Cepeda A.J."/>
            <person name="Yan W."/>
            <person name="Fan B."/>
            <person name="Jiang Y."/>
            <person name="Adhikari A."/>
            <person name="Zheng C.-J."/>
            <person name="Schuster L."/>
            <person name="Cowan T.M."/>
            <person name="Smanski M.J."/>
            <person name="Chevrette M.G."/>
            <person name="De Carvalho L.P.S."/>
            <person name="Shen B."/>
        </authorList>
    </citation>
    <scope>NUCLEOTIDE SEQUENCE [LARGE SCALE GENOMIC DNA]</scope>
    <source>
        <strain evidence="2 3">NPDC046838</strain>
    </source>
</reference>
<sequence>MPQNEMAASLRRDGFSNAEIATMTAPGASIADAPDPVQLRWGLDDVMWGDDDSVIVLLSGPDGEPYWLELDAERAAALRQNLAGPDAGDADEERTDGNQQCGHDDYHDPHEWADRPETWCPGHSLASEDADRRRQATET</sequence>
<dbReference type="EMBL" id="JBEYXV010000037">
    <property type="protein sequence ID" value="MEU6826956.1"/>
    <property type="molecule type" value="Genomic_DNA"/>
</dbReference>
<feature type="region of interest" description="Disordered" evidence="1">
    <location>
        <begin position="79"/>
        <end position="139"/>
    </location>
</feature>
<dbReference type="Proteomes" id="UP001551176">
    <property type="component" value="Unassembled WGS sequence"/>
</dbReference>
<accession>A0ABV3C132</accession>
<name>A0ABV3C132_9ACTN</name>
<feature type="compositionally biased region" description="Basic and acidic residues" evidence="1">
    <location>
        <begin position="102"/>
        <end position="117"/>
    </location>
</feature>
<evidence type="ECO:0000313" key="3">
    <source>
        <dbReference type="Proteomes" id="UP001551176"/>
    </source>
</evidence>
<gene>
    <name evidence="2" type="ORF">ABZ921_40655</name>
</gene>
<proteinExistence type="predicted"/>
<keyword evidence="3" id="KW-1185">Reference proteome</keyword>
<comment type="caution">
    <text evidence="2">The sequence shown here is derived from an EMBL/GenBank/DDBJ whole genome shotgun (WGS) entry which is preliminary data.</text>
</comment>
<evidence type="ECO:0000313" key="2">
    <source>
        <dbReference type="EMBL" id="MEU6826956.1"/>
    </source>
</evidence>
<evidence type="ECO:0000256" key="1">
    <source>
        <dbReference type="SAM" id="MobiDB-lite"/>
    </source>
</evidence>
<protein>
    <submittedName>
        <fullName evidence="2">Uncharacterized protein</fullName>
    </submittedName>
</protein>
<organism evidence="2 3">
    <name type="scientific">Streptomyces atriruber</name>
    <dbReference type="NCBI Taxonomy" id="545121"/>
    <lineage>
        <taxon>Bacteria</taxon>
        <taxon>Bacillati</taxon>
        <taxon>Actinomycetota</taxon>
        <taxon>Actinomycetes</taxon>
        <taxon>Kitasatosporales</taxon>
        <taxon>Streptomycetaceae</taxon>
        <taxon>Streptomyces</taxon>
    </lineage>
</organism>